<dbReference type="Proteomes" id="UP000250140">
    <property type="component" value="Unassembled WGS sequence"/>
</dbReference>
<reference evidence="2 3" key="1">
    <citation type="journal article" date="2016" name="Nat. Commun.">
        <title>Ectomycorrhizal ecology is imprinted in the genome of the dominant symbiotic fungus Cenococcum geophilum.</title>
        <authorList>
            <consortium name="DOE Joint Genome Institute"/>
            <person name="Peter M."/>
            <person name="Kohler A."/>
            <person name="Ohm R.A."/>
            <person name="Kuo A."/>
            <person name="Krutzmann J."/>
            <person name="Morin E."/>
            <person name="Arend M."/>
            <person name="Barry K.W."/>
            <person name="Binder M."/>
            <person name="Choi C."/>
            <person name="Clum A."/>
            <person name="Copeland A."/>
            <person name="Grisel N."/>
            <person name="Haridas S."/>
            <person name="Kipfer T."/>
            <person name="LaButti K."/>
            <person name="Lindquist E."/>
            <person name="Lipzen A."/>
            <person name="Maire R."/>
            <person name="Meier B."/>
            <person name="Mihaltcheva S."/>
            <person name="Molinier V."/>
            <person name="Murat C."/>
            <person name="Poggeler S."/>
            <person name="Quandt C.A."/>
            <person name="Sperisen C."/>
            <person name="Tritt A."/>
            <person name="Tisserant E."/>
            <person name="Crous P.W."/>
            <person name="Henrissat B."/>
            <person name="Nehls U."/>
            <person name="Egli S."/>
            <person name="Spatafora J.W."/>
            <person name="Grigoriev I.V."/>
            <person name="Martin F.M."/>
        </authorList>
    </citation>
    <scope>NUCLEOTIDE SEQUENCE [LARGE SCALE GENOMIC DNA]</scope>
    <source>
        <strain evidence="2 3">CBS 207.34</strain>
    </source>
</reference>
<dbReference type="SUPFAM" id="SSF56112">
    <property type="entry name" value="Protein kinase-like (PK-like)"/>
    <property type="match status" value="1"/>
</dbReference>
<dbReference type="Gene3D" id="1.10.510.10">
    <property type="entry name" value="Transferase(Phosphotransferase) domain 1"/>
    <property type="match status" value="1"/>
</dbReference>
<sequence>MGQGDIPPVIRGFLLEDYPGGTLKQVLQDSSKRNIPLGKWALQIAEGLNRLHLSRITHMDVKPLNVVIASNDNAVLIDISGIRGVPRAWLAPELRGTNDPFSLSFEERQCNGIWAYRRLLSLMAESAGDSPEAQLLGCIATETAKRNSSLRLELCHVISRLRQLGQ</sequence>
<proteinExistence type="predicted"/>
<dbReference type="OrthoDB" id="4062651at2759"/>
<evidence type="ECO:0000313" key="3">
    <source>
        <dbReference type="Proteomes" id="UP000250140"/>
    </source>
</evidence>
<protein>
    <recommendedName>
        <fullName evidence="1">Protein kinase domain-containing protein</fullName>
    </recommendedName>
</protein>
<accession>A0A8E2EVZ0</accession>
<evidence type="ECO:0000259" key="1">
    <source>
        <dbReference type="PROSITE" id="PS50011"/>
    </source>
</evidence>
<gene>
    <name evidence="2" type="ORF">AOQ84DRAFT_379325</name>
</gene>
<keyword evidence="3" id="KW-1185">Reference proteome</keyword>
<dbReference type="InterPro" id="IPR008271">
    <property type="entry name" value="Ser/Thr_kinase_AS"/>
</dbReference>
<dbReference type="Pfam" id="PF00069">
    <property type="entry name" value="Pkinase"/>
    <property type="match status" value="1"/>
</dbReference>
<dbReference type="PROSITE" id="PS50011">
    <property type="entry name" value="PROTEIN_KINASE_DOM"/>
    <property type="match status" value="1"/>
</dbReference>
<dbReference type="GO" id="GO:0005524">
    <property type="term" value="F:ATP binding"/>
    <property type="evidence" value="ECO:0007669"/>
    <property type="project" value="InterPro"/>
</dbReference>
<dbReference type="AlphaFoldDB" id="A0A8E2EVZ0"/>
<organism evidence="2 3">
    <name type="scientific">Glonium stellatum</name>
    <dbReference type="NCBI Taxonomy" id="574774"/>
    <lineage>
        <taxon>Eukaryota</taxon>
        <taxon>Fungi</taxon>
        <taxon>Dikarya</taxon>
        <taxon>Ascomycota</taxon>
        <taxon>Pezizomycotina</taxon>
        <taxon>Dothideomycetes</taxon>
        <taxon>Pleosporomycetidae</taxon>
        <taxon>Gloniales</taxon>
        <taxon>Gloniaceae</taxon>
        <taxon>Glonium</taxon>
    </lineage>
</organism>
<dbReference type="InterPro" id="IPR011009">
    <property type="entry name" value="Kinase-like_dom_sf"/>
</dbReference>
<dbReference type="PROSITE" id="PS00108">
    <property type="entry name" value="PROTEIN_KINASE_ST"/>
    <property type="match status" value="1"/>
</dbReference>
<feature type="domain" description="Protein kinase" evidence="1">
    <location>
        <begin position="1"/>
        <end position="166"/>
    </location>
</feature>
<name>A0A8E2EVZ0_9PEZI</name>
<dbReference type="InterPro" id="IPR000719">
    <property type="entry name" value="Prot_kinase_dom"/>
</dbReference>
<dbReference type="GO" id="GO:0004672">
    <property type="term" value="F:protein kinase activity"/>
    <property type="evidence" value="ECO:0007669"/>
    <property type="project" value="InterPro"/>
</dbReference>
<dbReference type="EMBL" id="KV750232">
    <property type="protein sequence ID" value="OCL05693.1"/>
    <property type="molecule type" value="Genomic_DNA"/>
</dbReference>
<evidence type="ECO:0000313" key="2">
    <source>
        <dbReference type="EMBL" id="OCL05693.1"/>
    </source>
</evidence>